<reference evidence="1 2" key="1">
    <citation type="journal article" date="2022" name="DNA Res.">
        <title>Chromosomal-level genome assembly of the orchid tree Bauhinia variegata (Leguminosae; Cercidoideae) supports the allotetraploid origin hypothesis of Bauhinia.</title>
        <authorList>
            <person name="Zhong Y."/>
            <person name="Chen Y."/>
            <person name="Zheng D."/>
            <person name="Pang J."/>
            <person name="Liu Y."/>
            <person name="Luo S."/>
            <person name="Meng S."/>
            <person name="Qian L."/>
            <person name="Wei D."/>
            <person name="Dai S."/>
            <person name="Zhou R."/>
        </authorList>
    </citation>
    <scope>NUCLEOTIDE SEQUENCE [LARGE SCALE GENOMIC DNA]</scope>
    <source>
        <strain evidence="1">BV-YZ2020</strain>
    </source>
</reference>
<organism evidence="1 2">
    <name type="scientific">Bauhinia variegata</name>
    <name type="common">Purple orchid tree</name>
    <name type="synonym">Phanera variegata</name>
    <dbReference type="NCBI Taxonomy" id="167791"/>
    <lineage>
        <taxon>Eukaryota</taxon>
        <taxon>Viridiplantae</taxon>
        <taxon>Streptophyta</taxon>
        <taxon>Embryophyta</taxon>
        <taxon>Tracheophyta</taxon>
        <taxon>Spermatophyta</taxon>
        <taxon>Magnoliopsida</taxon>
        <taxon>eudicotyledons</taxon>
        <taxon>Gunneridae</taxon>
        <taxon>Pentapetalae</taxon>
        <taxon>rosids</taxon>
        <taxon>fabids</taxon>
        <taxon>Fabales</taxon>
        <taxon>Fabaceae</taxon>
        <taxon>Cercidoideae</taxon>
        <taxon>Cercideae</taxon>
        <taxon>Bauhiniinae</taxon>
        <taxon>Bauhinia</taxon>
    </lineage>
</organism>
<gene>
    <name evidence="1" type="ORF">L6164_000765</name>
</gene>
<keyword evidence="2" id="KW-1185">Reference proteome</keyword>
<accession>A0ACB9Q7I7</accession>
<comment type="caution">
    <text evidence="1">The sequence shown here is derived from an EMBL/GenBank/DDBJ whole genome shotgun (WGS) entry which is preliminary data.</text>
</comment>
<evidence type="ECO:0000313" key="2">
    <source>
        <dbReference type="Proteomes" id="UP000828941"/>
    </source>
</evidence>
<proteinExistence type="predicted"/>
<name>A0ACB9Q7I7_BAUVA</name>
<evidence type="ECO:0000313" key="1">
    <source>
        <dbReference type="EMBL" id="KAI4356771.1"/>
    </source>
</evidence>
<dbReference type="EMBL" id="CM039426">
    <property type="protein sequence ID" value="KAI4356771.1"/>
    <property type="molecule type" value="Genomic_DNA"/>
</dbReference>
<sequence>MMLKRVNDLSLSLDQLNGVKDVLYDLHENGFSLLNHLTIQHNSEIGSIATSSGSPLYAFPNLETVSLYDLSNLEHICHGSLTQESFCKLRSVEIKYCEKLVTIFPASIVRNLQNLETLIVGYCNLVEVIFEFQEPNDKISSTGKRIQLEILALDHLPKLKQIWNNPYLQGTFNFKNLKTVYVEDCPMLSYVFPSSLANDLRQVKALITIQNSPSTDPFEQKGLIPMSYCLFYMARMISSTATALLFFLAMVATVSGLNEMEVLGMAQSQVIQARNWMESSVSFKEEHMGQGAVAFRDCDRLYGDSQFRLSQMLTKESTHTRDDARKPLLEEGSKGGLLGSWEPAGSKADFTVAQDGSGSHKTIKEALDALAAMGHNRPPRAVIYVKSGVYSEKVLISEAMNNVMLLGDGIDKTVVTGDRDIASSGSTLSSSTVVEYVYI</sequence>
<dbReference type="Proteomes" id="UP000828941">
    <property type="component" value="Chromosome 1"/>
</dbReference>
<protein>
    <submittedName>
        <fullName evidence="1">Uncharacterized protein</fullName>
    </submittedName>
</protein>